<dbReference type="InterPro" id="IPR013210">
    <property type="entry name" value="LRR_N_plant-typ"/>
</dbReference>
<feature type="chain" id="PRO_5043560902" description="Leucine-rich repeat-containing N-terminal plant-type domain-containing protein" evidence="7">
    <location>
        <begin position="23"/>
        <end position="533"/>
    </location>
</feature>
<dbReference type="AlphaFoldDB" id="A0AAU9SFB9"/>
<gene>
    <name evidence="9" type="ORF">TAV2_LOCUS17787</name>
</gene>
<dbReference type="PANTHER" id="PTHR48056">
    <property type="entry name" value="LRR RECEPTOR-LIKE SERINE/THREONINE-PROTEIN KINASE-RELATED"/>
    <property type="match status" value="1"/>
</dbReference>
<accession>A0AAU9SFB9</accession>
<keyword evidence="4" id="KW-0677">Repeat</keyword>
<dbReference type="Gene3D" id="3.80.10.10">
    <property type="entry name" value="Ribonuclease Inhibitor"/>
    <property type="match status" value="3"/>
</dbReference>
<evidence type="ECO:0000259" key="8">
    <source>
        <dbReference type="Pfam" id="PF08263"/>
    </source>
</evidence>
<keyword evidence="3" id="KW-0812">Transmembrane</keyword>
<feature type="signal peptide" evidence="7">
    <location>
        <begin position="1"/>
        <end position="22"/>
    </location>
</feature>
<dbReference type="InterPro" id="IPR011009">
    <property type="entry name" value="Kinase-like_dom_sf"/>
</dbReference>
<evidence type="ECO:0000256" key="6">
    <source>
        <dbReference type="ARBA" id="ARBA00023180"/>
    </source>
</evidence>
<reference evidence="9 10" key="1">
    <citation type="submission" date="2022-03" db="EMBL/GenBank/DDBJ databases">
        <authorList>
            <person name="Nunn A."/>
            <person name="Chopra R."/>
            <person name="Nunn A."/>
            <person name="Contreras Garrido A."/>
        </authorList>
    </citation>
    <scope>NUCLEOTIDE SEQUENCE [LARGE SCALE GENOMIC DNA]</scope>
</reference>
<dbReference type="Pfam" id="PF00560">
    <property type="entry name" value="LRR_1"/>
    <property type="match status" value="5"/>
</dbReference>
<sequence length="533" mass="58574">MKSMRLFLLLSFNALMLLEAYGFTDETDRQALIEFKSKVSEDKRVVLSSWNHSLPLCNWKGVTCGRKHKRVTRLDLGGLQLGGVISPSIGSLRPDFGNLLPNLQELSLGRNHLSGSIPVTLSNISTLQMKDSSKLWKGMEIAIPTSFCYSFGDLEFLDALTNCTHLHTLIVSENRLGGELPTSIVNLTTNLILLHLGTNHIYGYIPRDIGNLIGLQELGLEENLFTGWEAVKIGVVKGDTICYVSNNSFEGTIPPSLGNCRYLLRLYIGSNKLSGTIPQVVIQFPALVILSMGGNSFTGSLSKDVERLANIENVSEWSNFIYKEIGAIPDIKGLVGVKRVDFSNNNLSGSIPAYFAKFSSLEYLNLSNNNFQGRVATEGKFQNATIVFVFGNTDLCGARPMPCGSTASGKISFLSFTKKYGMGGAPSIHGDVFSFGLLLLEMFTGKRPINELFEGNFTLHSYTKSALPERVLDVADKSILQSGLRVGFPVGECLTLVLEVGLRCCDESPTNEAMKELISIREKFFKTRRTARS</sequence>
<dbReference type="InterPro" id="IPR032675">
    <property type="entry name" value="LRR_dom_sf"/>
</dbReference>
<evidence type="ECO:0000256" key="4">
    <source>
        <dbReference type="ARBA" id="ARBA00022737"/>
    </source>
</evidence>
<evidence type="ECO:0000313" key="10">
    <source>
        <dbReference type="Proteomes" id="UP000836841"/>
    </source>
</evidence>
<keyword evidence="7" id="KW-0732">Signal</keyword>
<evidence type="ECO:0000256" key="1">
    <source>
        <dbReference type="ARBA" id="ARBA00004370"/>
    </source>
</evidence>
<comment type="subcellular location">
    <subcellularLocation>
        <location evidence="1">Membrane</location>
    </subcellularLocation>
</comment>
<dbReference type="InterPro" id="IPR001611">
    <property type="entry name" value="Leu-rich_rpt"/>
</dbReference>
<keyword evidence="10" id="KW-1185">Reference proteome</keyword>
<evidence type="ECO:0000256" key="5">
    <source>
        <dbReference type="ARBA" id="ARBA00022989"/>
    </source>
</evidence>
<keyword evidence="6" id="KW-0325">Glycoprotein</keyword>
<name>A0AAU9SFB9_THLAR</name>
<organism evidence="9 10">
    <name type="scientific">Thlaspi arvense</name>
    <name type="common">Field penny-cress</name>
    <dbReference type="NCBI Taxonomy" id="13288"/>
    <lineage>
        <taxon>Eukaryota</taxon>
        <taxon>Viridiplantae</taxon>
        <taxon>Streptophyta</taxon>
        <taxon>Embryophyta</taxon>
        <taxon>Tracheophyta</taxon>
        <taxon>Spermatophyta</taxon>
        <taxon>Magnoliopsida</taxon>
        <taxon>eudicotyledons</taxon>
        <taxon>Gunneridae</taxon>
        <taxon>Pentapetalae</taxon>
        <taxon>rosids</taxon>
        <taxon>malvids</taxon>
        <taxon>Brassicales</taxon>
        <taxon>Brassicaceae</taxon>
        <taxon>Thlaspideae</taxon>
        <taxon>Thlaspi</taxon>
    </lineage>
</organism>
<dbReference type="SUPFAM" id="SSF52058">
    <property type="entry name" value="L domain-like"/>
    <property type="match status" value="1"/>
</dbReference>
<proteinExistence type="predicted"/>
<dbReference type="EMBL" id="OU466861">
    <property type="protein sequence ID" value="CAH2065097.1"/>
    <property type="molecule type" value="Genomic_DNA"/>
</dbReference>
<dbReference type="GO" id="GO:0033612">
    <property type="term" value="F:receptor serine/threonine kinase binding"/>
    <property type="evidence" value="ECO:0007669"/>
    <property type="project" value="TreeGrafter"/>
</dbReference>
<dbReference type="GO" id="GO:0016020">
    <property type="term" value="C:membrane"/>
    <property type="evidence" value="ECO:0007669"/>
    <property type="project" value="UniProtKB-SubCell"/>
</dbReference>
<evidence type="ECO:0000256" key="2">
    <source>
        <dbReference type="ARBA" id="ARBA00022614"/>
    </source>
</evidence>
<dbReference type="Pfam" id="PF08263">
    <property type="entry name" value="LRRNT_2"/>
    <property type="match status" value="1"/>
</dbReference>
<protein>
    <recommendedName>
        <fullName evidence="8">Leucine-rich repeat-containing N-terminal plant-type domain-containing protein</fullName>
    </recommendedName>
</protein>
<keyword evidence="2" id="KW-0433">Leucine-rich repeat</keyword>
<dbReference type="InterPro" id="IPR050647">
    <property type="entry name" value="Plant_LRR-RLKs"/>
</dbReference>
<evidence type="ECO:0000313" key="9">
    <source>
        <dbReference type="EMBL" id="CAH2065097.1"/>
    </source>
</evidence>
<dbReference type="Proteomes" id="UP000836841">
    <property type="component" value="Chromosome 5"/>
</dbReference>
<evidence type="ECO:0000256" key="3">
    <source>
        <dbReference type="ARBA" id="ARBA00022692"/>
    </source>
</evidence>
<keyword evidence="5" id="KW-1133">Transmembrane helix</keyword>
<keyword evidence="5" id="KW-0472">Membrane</keyword>
<evidence type="ECO:0000256" key="7">
    <source>
        <dbReference type="SAM" id="SignalP"/>
    </source>
</evidence>
<dbReference type="SUPFAM" id="SSF56112">
    <property type="entry name" value="Protein kinase-like (PK-like)"/>
    <property type="match status" value="1"/>
</dbReference>
<feature type="domain" description="Leucine-rich repeat-containing N-terminal plant-type" evidence="8">
    <location>
        <begin position="26"/>
        <end position="64"/>
    </location>
</feature>
<dbReference type="Gene3D" id="1.10.510.10">
    <property type="entry name" value="Transferase(Phosphotransferase) domain 1"/>
    <property type="match status" value="1"/>
</dbReference>